<keyword evidence="2" id="KW-0812">Transmembrane</keyword>
<dbReference type="PANTHER" id="PTHR42709:SF9">
    <property type="entry name" value="ALKALINE PHOSPHATASE LIKE PROTEIN"/>
    <property type="match status" value="1"/>
</dbReference>
<evidence type="ECO:0000313" key="3">
    <source>
        <dbReference type="EMBL" id="RDI45870.1"/>
    </source>
</evidence>
<dbReference type="InterPro" id="IPR051311">
    <property type="entry name" value="DedA_domain"/>
</dbReference>
<sequence length="92" mass="10393">MSHLITLFEHYPYVMLFLGTFLELLALPISAELLMSYAGYLVYLEKMNYIFALLTAYTAAGAGITSTFWIGKSGGYKLIEKYGRLLHFGPQK</sequence>
<dbReference type="EMBL" id="QQAY01000002">
    <property type="protein sequence ID" value="RDI45870.1"/>
    <property type="molecule type" value="Genomic_DNA"/>
</dbReference>
<accession>A0A370GRC4</accession>
<feature type="transmembrane region" description="Helical" evidence="2">
    <location>
        <begin position="49"/>
        <end position="71"/>
    </location>
</feature>
<dbReference type="AlphaFoldDB" id="A0A370GRC4"/>
<dbReference type="PANTHER" id="PTHR42709">
    <property type="entry name" value="ALKALINE PHOSPHATASE LIKE PROTEIN"/>
    <property type="match status" value="1"/>
</dbReference>
<name>A0A370GRC4_9BACI</name>
<evidence type="ECO:0000256" key="2">
    <source>
        <dbReference type="SAM" id="Phobius"/>
    </source>
</evidence>
<evidence type="ECO:0000313" key="4">
    <source>
        <dbReference type="Proteomes" id="UP000255326"/>
    </source>
</evidence>
<reference evidence="3 4" key="1">
    <citation type="submission" date="2018-07" db="EMBL/GenBank/DDBJ databases">
        <title>Genomic Encyclopedia of Type Strains, Phase IV (KMG-IV): sequencing the most valuable type-strain genomes for metagenomic binning, comparative biology and taxonomic classification.</title>
        <authorList>
            <person name="Goeker M."/>
        </authorList>
    </citation>
    <scope>NUCLEOTIDE SEQUENCE [LARGE SCALE GENOMIC DNA]</scope>
    <source>
        <strain evidence="3 4">DSM 25281</strain>
    </source>
</reference>
<evidence type="ECO:0000256" key="1">
    <source>
        <dbReference type="ARBA" id="ARBA00010792"/>
    </source>
</evidence>
<protein>
    <recommendedName>
        <fullName evidence="5">SNARE associated Golgi protein</fullName>
    </recommendedName>
</protein>
<dbReference type="Proteomes" id="UP000255326">
    <property type="component" value="Unassembled WGS sequence"/>
</dbReference>
<dbReference type="RefSeq" id="WP_245948389.1">
    <property type="nucleotide sequence ID" value="NZ_QQAY01000002.1"/>
</dbReference>
<comment type="caution">
    <text evidence="3">The sequence shown here is derived from an EMBL/GenBank/DDBJ whole genome shotgun (WGS) entry which is preliminary data.</text>
</comment>
<comment type="similarity">
    <text evidence="1">Belongs to the DedA family.</text>
</comment>
<evidence type="ECO:0008006" key="5">
    <source>
        <dbReference type="Google" id="ProtNLM"/>
    </source>
</evidence>
<gene>
    <name evidence="3" type="ORF">DFR59_102505</name>
</gene>
<proteinExistence type="inferred from homology"/>
<keyword evidence="4" id="KW-1185">Reference proteome</keyword>
<dbReference type="GO" id="GO:0005886">
    <property type="term" value="C:plasma membrane"/>
    <property type="evidence" value="ECO:0007669"/>
    <property type="project" value="TreeGrafter"/>
</dbReference>
<keyword evidence="2" id="KW-0472">Membrane</keyword>
<keyword evidence="2" id="KW-1133">Transmembrane helix</keyword>
<organism evidence="3 4">
    <name type="scientific">Falsibacillus pallidus</name>
    <dbReference type="NCBI Taxonomy" id="493781"/>
    <lineage>
        <taxon>Bacteria</taxon>
        <taxon>Bacillati</taxon>
        <taxon>Bacillota</taxon>
        <taxon>Bacilli</taxon>
        <taxon>Bacillales</taxon>
        <taxon>Bacillaceae</taxon>
        <taxon>Falsibacillus</taxon>
    </lineage>
</organism>